<dbReference type="Pfam" id="PF00389">
    <property type="entry name" value="2-Hacid_dh"/>
    <property type="match status" value="1"/>
</dbReference>
<dbReference type="InterPro" id="IPR050857">
    <property type="entry name" value="D-2-hydroxyacid_DH"/>
</dbReference>
<organism evidence="9 10">
    <name type="scientific">Sphaceloma murrayae</name>
    <dbReference type="NCBI Taxonomy" id="2082308"/>
    <lineage>
        <taxon>Eukaryota</taxon>
        <taxon>Fungi</taxon>
        <taxon>Dikarya</taxon>
        <taxon>Ascomycota</taxon>
        <taxon>Pezizomycotina</taxon>
        <taxon>Dothideomycetes</taxon>
        <taxon>Dothideomycetidae</taxon>
        <taxon>Myriangiales</taxon>
        <taxon>Elsinoaceae</taxon>
        <taxon>Sphaceloma</taxon>
    </lineage>
</organism>
<dbReference type="Pfam" id="PF02826">
    <property type="entry name" value="2-Hacid_dh_C"/>
    <property type="match status" value="1"/>
</dbReference>
<evidence type="ECO:0000259" key="8">
    <source>
        <dbReference type="Pfam" id="PF02826"/>
    </source>
</evidence>
<name>A0A2K1QJ31_9PEZI</name>
<evidence type="ECO:0000313" key="9">
    <source>
        <dbReference type="EMBL" id="PNS15165.1"/>
    </source>
</evidence>
<dbReference type="InParanoid" id="A0A2K1QJ31"/>
<sequence>MTTTTATPTSHSLAILDDYAHIAPKHFQHLPLPQTSHPQTLPPSSLDALISRLKPYTILSTMRERTPLPASLLSHLPNLRLILTTGVRNASIDLSYCKAHGITVAGTKGTRPAFYDSAGNPLHSSSGSSSRPTTPSGTVARTTPLPPGYSSTTQHTLSLLLALTSRVVVDDAALKNDPLAWQSGLTVPLAGKVVGIVGLGKLGAQFARVCALALGMRVVAWSQSLTQEKADLVAREVGIDEDLGIRVVGTKRELFEVADVVSVHYVLGERSRGLIGSEELACMKKGAVLVNTARGPIVDQDALLDVLERGMIRGAALDVYWDGEPLEGDSRWRTTKWGQDGRAEVILSPHMGYVNETTMEGWYAEQAADVEKWLRGEEIGLRIA</sequence>
<feature type="domain" description="D-isomer specific 2-hydroxyacid dehydrogenase catalytic" evidence="7">
    <location>
        <begin position="37"/>
        <end position="110"/>
    </location>
</feature>
<dbReference type="STRING" id="2082308.A0A2K1QJ31"/>
<dbReference type="PROSITE" id="PS00065">
    <property type="entry name" value="D_2_HYDROXYACID_DH_1"/>
    <property type="match status" value="1"/>
</dbReference>
<keyword evidence="4" id="KW-0520">NAD</keyword>
<dbReference type="PANTHER" id="PTHR42789">
    <property type="entry name" value="D-ISOMER SPECIFIC 2-HYDROXYACID DEHYDROGENASE FAMILY PROTEIN (AFU_ORTHOLOGUE AFUA_6G10090)"/>
    <property type="match status" value="1"/>
</dbReference>
<dbReference type="AlphaFoldDB" id="A0A2K1QJ31"/>
<dbReference type="GO" id="GO:0051287">
    <property type="term" value="F:NAD binding"/>
    <property type="evidence" value="ECO:0007669"/>
    <property type="project" value="InterPro"/>
</dbReference>
<comment type="caution">
    <text evidence="9">The sequence shown here is derived from an EMBL/GenBank/DDBJ whole genome shotgun (WGS) entry which is preliminary data.</text>
</comment>
<gene>
    <name evidence="9" type="ORF">CAC42_8166</name>
</gene>
<feature type="region of interest" description="Disordered" evidence="6">
    <location>
        <begin position="115"/>
        <end position="151"/>
    </location>
</feature>
<dbReference type="Proteomes" id="UP000243797">
    <property type="component" value="Unassembled WGS sequence"/>
</dbReference>
<proteinExistence type="inferred from homology"/>
<evidence type="ECO:0000256" key="6">
    <source>
        <dbReference type="SAM" id="MobiDB-lite"/>
    </source>
</evidence>
<feature type="domain" description="D-isomer specific 2-hydroxyacid dehydrogenase NAD-binding" evidence="8">
    <location>
        <begin position="158"/>
        <end position="352"/>
    </location>
</feature>
<dbReference type="SUPFAM" id="SSF51735">
    <property type="entry name" value="NAD(P)-binding Rossmann-fold domains"/>
    <property type="match status" value="1"/>
</dbReference>
<evidence type="ECO:0000256" key="2">
    <source>
        <dbReference type="ARBA" id="ARBA00022605"/>
    </source>
</evidence>
<keyword evidence="2" id="KW-0028">Amino-acid biosynthesis</keyword>
<feature type="compositionally biased region" description="Low complexity" evidence="6">
    <location>
        <begin position="117"/>
        <end position="138"/>
    </location>
</feature>
<keyword evidence="10" id="KW-1185">Reference proteome</keyword>
<dbReference type="CDD" id="cd12169">
    <property type="entry name" value="PGDH_like_1"/>
    <property type="match status" value="1"/>
</dbReference>
<evidence type="ECO:0000256" key="3">
    <source>
        <dbReference type="ARBA" id="ARBA00023002"/>
    </source>
</evidence>
<accession>A0A2K1QJ31</accession>
<dbReference type="InterPro" id="IPR029753">
    <property type="entry name" value="D-isomer_DH_CS"/>
</dbReference>
<evidence type="ECO:0000256" key="4">
    <source>
        <dbReference type="ARBA" id="ARBA00023027"/>
    </source>
</evidence>
<dbReference type="InterPro" id="IPR029752">
    <property type="entry name" value="D-isomer_DH_CS1"/>
</dbReference>
<dbReference type="OrthoDB" id="298012at2759"/>
<evidence type="ECO:0000313" key="10">
    <source>
        <dbReference type="Proteomes" id="UP000243797"/>
    </source>
</evidence>
<evidence type="ECO:0000256" key="5">
    <source>
        <dbReference type="RuleBase" id="RU003719"/>
    </source>
</evidence>
<dbReference type="SUPFAM" id="SSF52283">
    <property type="entry name" value="Formate/glycerate dehydrogenase catalytic domain-like"/>
    <property type="match status" value="1"/>
</dbReference>
<dbReference type="PANTHER" id="PTHR42789:SF1">
    <property type="entry name" value="D-ISOMER SPECIFIC 2-HYDROXYACID DEHYDROGENASE FAMILY PROTEIN (AFU_ORTHOLOGUE AFUA_6G10090)"/>
    <property type="match status" value="1"/>
</dbReference>
<dbReference type="PROSITE" id="PS00671">
    <property type="entry name" value="D_2_HYDROXYACID_DH_3"/>
    <property type="match status" value="1"/>
</dbReference>
<dbReference type="InterPro" id="IPR006139">
    <property type="entry name" value="D-isomer_2_OHA_DH_cat_dom"/>
</dbReference>
<dbReference type="EMBL" id="NKHZ01000080">
    <property type="protein sequence ID" value="PNS15165.1"/>
    <property type="molecule type" value="Genomic_DNA"/>
</dbReference>
<evidence type="ECO:0000259" key="7">
    <source>
        <dbReference type="Pfam" id="PF00389"/>
    </source>
</evidence>
<keyword evidence="3 5" id="KW-0560">Oxidoreductase</keyword>
<dbReference type="GO" id="GO:0008652">
    <property type="term" value="P:amino acid biosynthetic process"/>
    <property type="evidence" value="ECO:0007669"/>
    <property type="project" value="UniProtKB-KW"/>
</dbReference>
<comment type="similarity">
    <text evidence="1 5">Belongs to the D-isomer specific 2-hydroxyacid dehydrogenase family.</text>
</comment>
<dbReference type="InterPro" id="IPR006140">
    <property type="entry name" value="D-isomer_DH_NAD-bd"/>
</dbReference>
<protein>
    <submittedName>
        <fullName evidence="9">D-3-phosphoglycerate dehydrogenase 2</fullName>
    </submittedName>
</protein>
<dbReference type="InterPro" id="IPR036291">
    <property type="entry name" value="NAD(P)-bd_dom_sf"/>
</dbReference>
<reference evidence="9 10" key="1">
    <citation type="submission" date="2017-06" db="EMBL/GenBank/DDBJ databases">
        <title>Draft genome sequence of a variant of Elsinoe murrayae.</title>
        <authorList>
            <person name="Cheng Q."/>
        </authorList>
    </citation>
    <scope>NUCLEOTIDE SEQUENCE [LARGE SCALE GENOMIC DNA]</scope>
    <source>
        <strain evidence="9 10">CQ-2017a</strain>
    </source>
</reference>
<evidence type="ECO:0000256" key="1">
    <source>
        <dbReference type="ARBA" id="ARBA00005854"/>
    </source>
</evidence>
<dbReference type="Gene3D" id="3.40.50.720">
    <property type="entry name" value="NAD(P)-binding Rossmann-like Domain"/>
    <property type="match status" value="3"/>
</dbReference>
<dbReference type="GO" id="GO:0016616">
    <property type="term" value="F:oxidoreductase activity, acting on the CH-OH group of donors, NAD or NADP as acceptor"/>
    <property type="evidence" value="ECO:0007669"/>
    <property type="project" value="InterPro"/>
</dbReference>